<reference evidence="1" key="2">
    <citation type="journal article" date="2022" name="Nat. Biotechnol.">
        <title>Carbon-negative production of acetone and isopropanol by gas fermentation at industrial pilot scale.</title>
        <authorList>
            <person name="Liew F.E."/>
            <person name="Nogle R."/>
            <person name="Abdalla T."/>
            <person name="Rasor B.J."/>
            <person name="Canter C."/>
            <person name="Jensen R.O."/>
            <person name="Wang L."/>
            <person name="Strutz J."/>
            <person name="Chirania P."/>
            <person name="De Tissera S."/>
            <person name="Mueller A.P."/>
            <person name="Ruan Z."/>
            <person name="Gao A."/>
            <person name="Tran L."/>
            <person name="Engle N.L."/>
            <person name="Bromley J.C."/>
            <person name="Daniell J."/>
            <person name="Conrado R."/>
            <person name="Tschaplinski T.J."/>
            <person name="Giannone R.J."/>
            <person name="Hettich R.L."/>
            <person name="Karim A.S."/>
            <person name="Simpson S.D."/>
            <person name="Brown S.D."/>
            <person name="Leang C."/>
            <person name="Jewett M.C."/>
            <person name="Kopke M."/>
        </authorList>
    </citation>
    <scope>NUCLEOTIDE SEQUENCE</scope>
    <source>
        <strain evidence="1">DJ015</strain>
    </source>
</reference>
<organism evidence="1 2">
    <name type="scientific">Clostridium beijerinckii</name>
    <name type="common">Clostridium MP</name>
    <dbReference type="NCBI Taxonomy" id="1520"/>
    <lineage>
        <taxon>Bacteria</taxon>
        <taxon>Bacillati</taxon>
        <taxon>Bacillota</taxon>
        <taxon>Clostridia</taxon>
        <taxon>Eubacteriales</taxon>
        <taxon>Clostridiaceae</taxon>
        <taxon>Clostridium</taxon>
    </lineage>
</organism>
<gene>
    <name evidence="1" type="ORF">HGI39_26440</name>
</gene>
<proteinExistence type="predicted"/>
<dbReference type="Proteomes" id="UP001194098">
    <property type="component" value="Unassembled WGS sequence"/>
</dbReference>
<evidence type="ECO:0000313" key="2">
    <source>
        <dbReference type="Proteomes" id="UP001194098"/>
    </source>
</evidence>
<evidence type="ECO:0000313" key="1">
    <source>
        <dbReference type="EMBL" id="MBC2478146.1"/>
    </source>
</evidence>
<name>A0AAW3WHD6_CLOBE</name>
<sequence>MYGTSEYGLLKYAENIPSAEEIKKYFVDLTRYVPSFISDIQEMKAVYEVEGTELGSILYYLNDCIKQFFIDTATWGLTYWEDEYGIDTNLNASYEERREVLKAKKRGQGTTTKAMLKKTAEAFSGGEVNVIENNAEYSFVIQFVGIKGIPKNLQAFKNMLEDIKPAHLTYSFKYTYTVWNVLKQKNLSWNNCKIKTWDELKVYE</sequence>
<dbReference type="RefSeq" id="WP_015390893.1">
    <property type="nucleotide sequence ID" value="NZ_JABAGV010000244.1"/>
</dbReference>
<protein>
    <submittedName>
        <fullName evidence="1">YmfQ family protein</fullName>
    </submittedName>
</protein>
<accession>A0AAW3WHD6</accession>
<dbReference type="EMBL" id="JABAGV010000244">
    <property type="protein sequence ID" value="MBC2478146.1"/>
    <property type="molecule type" value="Genomic_DNA"/>
</dbReference>
<dbReference type="InterPro" id="IPR018755">
    <property type="entry name" value="Phage_Mu_Gp48"/>
</dbReference>
<dbReference type="Pfam" id="PF10076">
    <property type="entry name" value="Phage_Mu_Gp48"/>
    <property type="match status" value="1"/>
</dbReference>
<dbReference type="AlphaFoldDB" id="A0AAW3WHD6"/>
<comment type="caution">
    <text evidence="1">The sequence shown here is derived from an EMBL/GenBank/DDBJ whole genome shotgun (WGS) entry which is preliminary data.</text>
</comment>
<reference evidence="1" key="1">
    <citation type="submission" date="2020-04" db="EMBL/GenBank/DDBJ databases">
        <authorList>
            <person name="Brown S."/>
        </authorList>
    </citation>
    <scope>NUCLEOTIDE SEQUENCE</scope>
    <source>
        <strain evidence="1">DJ015</strain>
    </source>
</reference>